<dbReference type="SUPFAM" id="SSF46894">
    <property type="entry name" value="C-terminal effector domain of the bipartite response regulators"/>
    <property type="match status" value="1"/>
</dbReference>
<dbReference type="SMART" id="SM00421">
    <property type="entry name" value="HTH_LUXR"/>
    <property type="match status" value="1"/>
</dbReference>
<keyword evidence="6" id="KW-1185">Reference proteome</keyword>
<dbReference type="Gene3D" id="1.10.10.10">
    <property type="entry name" value="Winged helix-like DNA-binding domain superfamily/Winged helix DNA-binding domain"/>
    <property type="match status" value="1"/>
</dbReference>
<organism evidence="5 6">
    <name type="scientific">Kineosporia mesophila</name>
    <dbReference type="NCBI Taxonomy" id="566012"/>
    <lineage>
        <taxon>Bacteria</taxon>
        <taxon>Bacillati</taxon>
        <taxon>Actinomycetota</taxon>
        <taxon>Actinomycetes</taxon>
        <taxon>Kineosporiales</taxon>
        <taxon>Kineosporiaceae</taxon>
        <taxon>Kineosporia</taxon>
    </lineage>
</organism>
<comment type="caution">
    <text evidence="5">The sequence shown here is derived from an EMBL/GenBank/DDBJ whole genome shotgun (WGS) entry which is preliminary data.</text>
</comment>
<dbReference type="Pfam" id="PF00196">
    <property type="entry name" value="GerE"/>
    <property type="match status" value="1"/>
</dbReference>
<name>A0ABP6ZV89_9ACTN</name>
<gene>
    <name evidence="5" type="ORF">GCM10022223_41570</name>
</gene>
<dbReference type="PANTHER" id="PTHR44688:SF16">
    <property type="entry name" value="DNA-BINDING TRANSCRIPTIONAL ACTIVATOR DEVR_DOSR"/>
    <property type="match status" value="1"/>
</dbReference>
<dbReference type="PANTHER" id="PTHR44688">
    <property type="entry name" value="DNA-BINDING TRANSCRIPTIONAL ACTIVATOR DEVR_DOSR"/>
    <property type="match status" value="1"/>
</dbReference>
<dbReference type="EMBL" id="BAAAZO010000006">
    <property type="protein sequence ID" value="GAA3620355.1"/>
    <property type="molecule type" value="Genomic_DNA"/>
</dbReference>
<dbReference type="PRINTS" id="PR00038">
    <property type="entry name" value="HTHLUXR"/>
</dbReference>
<accession>A0ABP6ZV89</accession>
<dbReference type="InterPro" id="IPR036388">
    <property type="entry name" value="WH-like_DNA-bd_sf"/>
</dbReference>
<keyword evidence="2" id="KW-0238">DNA-binding</keyword>
<evidence type="ECO:0000313" key="6">
    <source>
        <dbReference type="Proteomes" id="UP001501074"/>
    </source>
</evidence>
<dbReference type="CDD" id="cd06170">
    <property type="entry name" value="LuxR_C_like"/>
    <property type="match status" value="1"/>
</dbReference>
<sequence length="238" mass="25983">MNAIRVLPVEHSDKGALPHPAQGQTSERARRLQTHREMTAQSVMVDPGREAPPSQVVVLAPDRLDELGVIELLRQGEEFSLMPARRARHADLLVAVAGAASELLFQQVQQLELRPGTPVVLFLDQIEGVRLPAGINPSNCTVAPRGRLTQDRFAATLRSATSAGRGVPTAGPEYPADFDQREVAVLTLVAQGFENAEIARRLNYSERTIKYVLAGLMTRHSLRNRAHAVAQAIRTGLI</sequence>
<dbReference type="InterPro" id="IPR016032">
    <property type="entry name" value="Sig_transdc_resp-reg_C-effctor"/>
</dbReference>
<evidence type="ECO:0000259" key="4">
    <source>
        <dbReference type="PROSITE" id="PS50043"/>
    </source>
</evidence>
<proteinExistence type="predicted"/>
<evidence type="ECO:0000256" key="2">
    <source>
        <dbReference type="ARBA" id="ARBA00023125"/>
    </source>
</evidence>
<keyword evidence="1" id="KW-0805">Transcription regulation</keyword>
<reference evidence="6" key="1">
    <citation type="journal article" date="2019" name="Int. J. Syst. Evol. Microbiol.">
        <title>The Global Catalogue of Microorganisms (GCM) 10K type strain sequencing project: providing services to taxonomists for standard genome sequencing and annotation.</title>
        <authorList>
            <consortium name="The Broad Institute Genomics Platform"/>
            <consortium name="The Broad Institute Genome Sequencing Center for Infectious Disease"/>
            <person name="Wu L."/>
            <person name="Ma J."/>
        </authorList>
    </citation>
    <scope>NUCLEOTIDE SEQUENCE [LARGE SCALE GENOMIC DNA]</scope>
    <source>
        <strain evidence="6">JCM 16902</strain>
    </source>
</reference>
<evidence type="ECO:0000256" key="3">
    <source>
        <dbReference type="ARBA" id="ARBA00023163"/>
    </source>
</evidence>
<evidence type="ECO:0000313" key="5">
    <source>
        <dbReference type="EMBL" id="GAA3620355.1"/>
    </source>
</evidence>
<keyword evidence="3" id="KW-0804">Transcription</keyword>
<dbReference type="PROSITE" id="PS50043">
    <property type="entry name" value="HTH_LUXR_2"/>
    <property type="match status" value="1"/>
</dbReference>
<evidence type="ECO:0000256" key="1">
    <source>
        <dbReference type="ARBA" id="ARBA00023015"/>
    </source>
</evidence>
<dbReference type="Proteomes" id="UP001501074">
    <property type="component" value="Unassembled WGS sequence"/>
</dbReference>
<protein>
    <submittedName>
        <fullName evidence="5">LuxR C-terminal-related transcriptional regulator</fullName>
    </submittedName>
</protein>
<dbReference type="InterPro" id="IPR000792">
    <property type="entry name" value="Tscrpt_reg_LuxR_C"/>
</dbReference>
<feature type="domain" description="HTH luxR-type" evidence="4">
    <location>
        <begin position="171"/>
        <end position="236"/>
    </location>
</feature>